<keyword evidence="2" id="KW-1185">Reference proteome</keyword>
<name>A0AAW1M2Q6_SAPOF</name>
<protein>
    <submittedName>
        <fullName evidence="1">Uncharacterized protein</fullName>
    </submittedName>
</protein>
<reference evidence="1" key="1">
    <citation type="submission" date="2024-03" db="EMBL/GenBank/DDBJ databases">
        <title>WGS assembly of Saponaria officinalis var. Norfolk2.</title>
        <authorList>
            <person name="Jenkins J."/>
            <person name="Shu S."/>
            <person name="Grimwood J."/>
            <person name="Barry K."/>
            <person name="Goodstein D."/>
            <person name="Schmutz J."/>
            <person name="Leebens-Mack J."/>
            <person name="Osbourn A."/>
        </authorList>
    </citation>
    <scope>NUCLEOTIDE SEQUENCE [LARGE SCALE GENOMIC DNA]</scope>
    <source>
        <strain evidence="1">JIC</strain>
    </source>
</reference>
<dbReference type="Proteomes" id="UP001443914">
    <property type="component" value="Unassembled WGS sequence"/>
</dbReference>
<comment type="caution">
    <text evidence="1">The sequence shown here is derived from an EMBL/GenBank/DDBJ whole genome shotgun (WGS) entry which is preliminary data.</text>
</comment>
<accession>A0AAW1M2Q6</accession>
<organism evidence="1 2">
    <name type="scientific">Saponaria officinalis</name>
    <name type="common">Common soapwort</name>
    <name type="synonym">Lychnis saponaria</name>
    <dbReference type="NCBI Taxonomy" id="3572"/>
    <lineage>
        <taxon>Eukaryota</taxon>
        <taxon>Viridiplantae</taxon>
        <taxon>Streptophyta</taxon>
        <taxon>Embryophyta</taxon>
        <taxon>Tracheophyta</taxon>
        <taxon>Spermatophyta</taxon>
        <taxon>Magnoliopsida</taxon>
        <taxon>eudicotyledons</taxon>
        <taxon>Gunneridae</taxon>
        <taxon>Pentapetalae</taxon>
        <taxon>Caryophyllales</taxon>
        <taxon>Caryophyllaceae</taxon>
        <taxon>Caryophylleae</taxon>
        <taxon>Saponaria</taxon>
    </lineage>
</organism>
<evidence type="ECO:0000313" key="2">
    <source>
        <dbReference type="Proteomes" id="UP001443914"/>
    </source>
</evidence>
<gene>
    <name evidence="1" type="ORF">RND81_03G017800</name>
</gene>
<evidence type="ECO:0000313" key="1">
    <source>
        <dbReference type="EMBL" id="KAK9740191.1"/>
    </source>
</evidence>
<proteinExistence type="predicted"/>
<dbReference type="AlphaFoldDB" id="A0AAW1M2Q6"/>
<sequence>MTLLGKQAWRLTTNDECLTAKVMKGIYYPNSDFMDAGLGYNPSNTWRGILEAKEVLLLGARKRIRDGLHKYVWKDPWISTSQYGRVISPRRDSREELLVNERFAEHEKGWCREKISYLFLPFEQERILIIEH</sequence>
<dbReference type="EMBL" id="JBDFQZ010000003">
    <property type="protein sequence ID" value="KAK9740191.1"/>
    <property type="molecule type" value="Genomic_DNA"/>
</dbReference>